<comment type="caution">
    <text evidence="2">The sequence shown here is derived from an EMBL/GenBank/DDBJ whole genome shotgun (WGS) entry which is preliminary data.</text>
</comment>
<dbReference type="InterPro" id="IPR001387">
    <property type="entry name" value="Cro/C1-type_HTH"/>
</dbReference>
<dbReference type="AlphaFoldDB" id="A0A855XDX7"/>
<dbReference type="SUPFAM" id="SSF47413">
    <property type="entry name" value="lambda repressor-like DNA-binding domains"/>
    <property type="match status" value="1"/>
</dbReference>
<evidence type="ECO:0000259" key="1">
    <source>
        <dbReference type="PROSITE" id="PS50943"/>
    </source>
</evidence>
<gene>
    <name evidence="2" type="ORF">DKZ22_09995</name>
</gene>
<evidence type="ECO:0000313" key="2">
    <source>
        <dbReference type="EMBL" id="PWT39906.1"/>
    </source>
</evidence>
<dbReference type="SMART" id="SM00530">
    <property type="entry name" value="HTH_XRE"/>
    <property type="match status" value="1"/>
</dbReference>
<dbReference type="Gene3D" id="1.10.260.40">
    <property type="entry name" value="lambda repressor-like DNA-binding domains"/>
    <property type="match status" value="1"/>
</dbReference>
<dbReference type="PROSITE" id="PS50943">
    <property type="entry name" value="HTH_CROC1"/>
    <property type="match status" value="1"/>
</dbReference>
<name>A0A855XDX7_LIMRT</name>
<sequence>MTTVLAPDAYKKLKSEIDGRGLKTKFVAEKIGIGQNYLSQILNGSRDLSANVALKASQVLGVPIDIFLNKS</sequence>
<dbReference type="RefSeq" id="WP_109915773.1">
    <property type="nucleotide sequence ID" value="NZ_CP049760.1"/>
</dbReference>
<proteinExistence type="predicted"/>
<accession>A0A855XDX7</accession>
<organism evidence="2 3">
    <name type="scientific">Limosilactobacillus reuteri</name>
    <name type="common">Lactobacillus reuteri</name>
    <dbReference type="NCBI Taxonomy" id="1598"/>
    <lineage>
        <taxon>Bacteria</taxon>
        <taxon>Bacillati</taxon>
        <taxon>Bacillota</taxon>
        <taxon>Bacilli</taxon>
        <taxon>Lactobacillales</taxon>
        <taxon>Lactobacillaceae</taxon>
        <taxon>Limosilactobacillus</taxon>
    </lineage>
</organism>
<dbReference type="InterPro" id="IPR010982">
    <property type="entry name" value="Lambda_DNA-bd_dom_sf"/>
</dbReference>
<dbReference type="CDD" id="cd00093">
    <property type="entry name" value="HTH_XRE"/>
    <property type="match status" value="1"/>
</dbReference>
<dbReference type="Proteomes" id="UP000245980">
    <property type="component" value="Unassembled WGS sequence"/>
</dbReference>
<dbReference type="Pfam" id="PF01381">
    <property type="entry name" value="HTH_3"/>
    <property type="match status" value="1"/>
</dbReference>
<dbReference type="GO" id="GO:0003677">
    <property type="term" value="F:DNA binding"/>
    <property type="evidence" value="ECO:0007669"/>
    <property type="project" value="InterPro"/>
</dbReference>
<feature type="domain" description="HTH cro/C1-type" evidence="1">
    <location>
        <begin position="27"/>
        <end position="67"/>
    </location>
</feature>
<dbReference type="EMBL" id="QGHT01000064">
    <property type="protein sequence ID" value="PWT39906.1"/>
    <property type="molecule type" value="Genomic_DNA"/>
</dbReference>
<reference evidence="2 3" key="1">
    <citation type="journal article" date="2018" name="Front. Microbiol.">
        <title>Comparative Genomics of the Herbivore Gut Symbiont Lactobacillus reuteri Reveals Genetic Diversity and Lifestyle Adaptation.</title>
        <authorList>
            <person name="Zhao J."/>
        </authorList>
    </citation>
    <scope>NUCLEOTIDE SEQUENCE [LARGE SCALE GENOMIC DNA]</scope>
    <source>
        <strain evidence="2 3">LR10</strain>
    </source>
</reference>
<protein>
    <submittedName>
        <fullName evidence="2">XRE family transcriptional regulator</fullName>
    </submittedName>
</protein>
<evidence type="ECO:0000313" key="3">
    <source>
        <dbReference type="Proteomes" id="UP000245980"/>
    </source>
</evidence>